<name>A0A0G0LU54_9BACT</name>
<organism evidence="1 2">
    <name type="scientific">Candidatus Woesebacteria bacterium GW2011_GWB1_39_10b</name>
    <dbReference type="NCBI Taxonomy" id="1618573"/>
    <lineage>
        <taxon>Bacteria</taxon>
        <taxon>Candidatus Woeseibacteriota</taxon>
    </lineage>
</organism>
<gene>
    <name evidence="1" type="ORF">UT19_C0001G0094</name>
</gene>
<evidence type="ECO:0000313" key="2">
    <source>
        <dbReference type="Proteomes" id="UP000034932"/>
    </source>
</evidence>
<reference evidence="1 2" key="1">
    <citation type="journal article" date="2015" name="Nature">
        <title>rRNA introns, odd ribosomes, and small enigmatic genomes across a large radiation of phyla.</title>
        <authorList>
            <person name="Brown C.T."/>
            <person name="Hug L.A."/>
            <person name="Thomas B.C."/>
            <person name="Sharon I."/>
            <person name="Castelle C.J."/>
            <person name="Singh A."/>
            <person name="Wilkins M.J."/>
            <person name="Williams K.H."/>
            <person name="Banfield J.F."/>
        </authorList>
    </citation>
    <scope>NUCLEOTIDE SEQUENCE [LARGE SCALE GENOMIC DNA]</scope>
</reference>
<comment type="caution">
    <text evidence="1">The sequence shown here is derived from an EMBL/GenBank/DDBJ whole genome shotgun (WGS) entry which is preliminary data.</text>
</comment>
<protein>
    <submittedName>
        <fullName evidence="1">Uncharacterized protein</fullName>
    </submittedName>
</protein>
<dbReference type="EMBL" id="LBVW01000001">
    <property type="protein sequence ID" value="KKQ94557.1"/>
    <property type="molecule type" value="Genomic_DNA"/>
</dbReference>
<evidence type="ECO:0000313" key="1">
    <source>
        <dbReference type="EMBL" id="KKQ94557.1"/>
    </source>
</evidence>
<dbReference type="AlphaFoldDB" id="A0A0G0LU54"/>
<accession>A0A0G0LU54</accession>
<sequence length="107" mass="11290">MKRASVFSSSRTCGPISDFGYNPVAGQGVDSSGNCDICSSPANRGVIPFRDSNTIDKNGSSTSQTISVALSYKDMQVGESVHTWIAFHDTKHPADSVGCCREGGVRS</sequence>
<dbReference type="Proteomes" id="UP000034932">
    <property type="component" value="Unassembled WGS sequence"/>
</dbReference>
<proteinExistence type="predicted"/>